<dbReference type="EMBL" id="AP019377">
    <property type="protein sequence ID" value="BBH94046.1"/>
    <property type="molecule type" value="Genomic_DNA"/>
</dbReference>
<name>A0A455T2K5_9CHLR</name>
<accession>A0A455T2K5</accession>
<reference evidence="1" key="1">
    <citation type="submission" date="2018-12" db="EMBL/GenBank/DDBJ databases">
        <title>Novel natural products biosynthetic potential of the class Ktedonobacteria.</title>
        <authorList>
            <person name="Zheng Y."/>
            <person name="Saitou A."/>
            <person name="Wang C.M."/>
            <person name="Toyoda A."/>
            <person name="Minakuchi Y."/>
            <person name="Sekiguchi Y."/>
            <person name="Ueda K."/>
            <person name="Takano H."/>
            <person name="Sakai Y."/>
            <person name="Yokota A."/>
            <person name="Yabe S."/>
        </authorList>
    </citation>
    <scope>NUCLEOTIDE SEQUENCE</scope>
    <source>
        <strain evidence="1">A3-2</strain>
    </source>
</reference>
<proteinExistence type="predicted"/>
<evidence type="ECO:0000313" key="1">
    <source>
        <dbReference type="EMBL" id="BBH94046.1"/>
    </source>
</evidence>
<protein>
    <submittedName>
        <fullName evidence="1">Uncharacterized protein</fullName>
    </submittedName>
</protein>
<sequence>MSLSLKGKRIRYVVDGTRKLYWEGIVDLANDHYRYARVTVTTKGYEGHVEWVAYDQIISVRSEQGRWMGYRCNTEQCCALPTAC</sequence>
<organism evidence="1">
    <name type="scientific">Thermogemmatispora argillosa</name>
    <dbReference type="NCBI Taxonomy" id="2045280"/>
    <lineage>
        <taxon>Bacteria</taxon>
        <taxon>Bacillati</taxon>
        <taxon>Chloroflexota</taxon>
        <taxon>Ktedonobacteria</taxon>
        <taxon>Thermogemmatisporales</taxon>
        <taxon>Thermogemmatisporaceae</taxon>
        <taxon>Thermogemmatispora</taxon>
    </lineage>
</organism>
<dbReference type="AlphaFoldDB" id="A0A455T2K5"/>
<gene>
    <name evidence="1" type="ORF">KTA_22450</name>
</gene>